<gene>
    <name evidence="4" type="ORF">FISHEDRAFT_68641</name>
</gene>
<dbReference type="CDD" id="cd00048">
    <property type="entry name" value="DSRM_SF"/>
    <property type="match status" value="1"/>
</dbReference>
<dbReference type="SUPFAM" id="SSF54768">
    <property type="entry name" value="dsRNA-binding domain-like"/>
    <property type="match status" value="1"/>
</dbReference>
<organism evidence="4 5">
    <name type="scientific">Fistulina hepatica ATCC 64428</name>
    <dbReference type="NCBI Taxonomy" id="1128425"/>
    <lineage>
        <taxon>Eukaryota</taxon>
        <taxon>Fungi</taxon>
        <taxon>Dikarya</taxon>
        <taxon>Basidiomycota</taxon>
        <taxon>Agaricomycotina</taxon>
        <taxon>Agaricomycetes</taxon>
        <taxon>Agaricomycetidae</taxon>
        <taxon>Agaricales</taxon>
        <taxon>Fistulinaceae</taxon>
        <taxon>Fistulina</taxon>
    </lineage>
</organism>
<reference evidence="4 5" key="1">
    <citation type="journal article" date="2015" name="Fungal Genet. Biol.">
        <title>Evolution of novel wood decay mechanisms in Agaricales revealed by the genome sequences of Fistulina hepatica and Cylindrobasidium torrendii.</title>
        <authorList>
            <person name="Floudas D."/>
            <person name="Held B.W."/>
            <person name="Riley R."/>
            <person name="Nagy L.G."/>
            <person name="Koehler G."/>
            <person name="Ransdell A.S."/>
            <person name="Younus H."/>
            <person name="Chow J."/>
            <person name="Chiniquy J."/>
            <person name="Lipzen A."/>
            <person name="Tritt A."/>
            <person name="Sun H."/>
            <person name="Haridas S."/>
            <person name="LaButti K."/>
            <person name="Ohm R.A."/>
            <person name="Kues U."/>
            <person name="Blanchette R.A."/>
            <person name="Grigoriev I.V."/>
            <person name="Minto R.E."/>
            <person name="Hibbett D.S."/>
        </authorList>
    </citation>
    <scope>NUCLEOTIDE SEQUENCE [LARGE SCALE GENOMIC DNA]</scope>
    <source>
        <strain evidence="4 5">ATCC 64428</strain>
    </source>
</reference>
<evidence type="ECO:0000313" key="5">
    <source>
        <dbReference type="Proteomes" id="UP000054144"/>
    </source>
</evidence>
<dbReference type="InterPro" id="IPR000999">
    <property type="entry name" value="RNase_III_dom"/>
</dbReference>
<evidence type="ECO:0000259" key="3">
    <source>
        <dbReference type="PROSITE" id="PS50137"/>
    </source>
</evidence>
<dbReference type="Pfam" id="PF00035">
    <property type="entry name" value="dsrm"/>
    <property type="match status" value="1"/>
</dbReference>
<dbReference type="EMBL" id="KN881591">
    <property type="protein sequence ID" value="KIY53706.1"/>
    <property type="molecule type" value="Genomic_DNA"/>
</dbReference>
<dbReference type="GO" id="GO:0004525">
    <property type="term" value="F:ribonuclease III activity"/>
    <property type="evidence" value="ECO:0007669"/>
    <property type="project" value="InterPro"/>
</dbReference>
<name>A0A0D7AQW3_9AGAR</name>
<keyword evidence="5" id="KW-1185">Reference proteome</keyword>
<dbReference type="OrthoDB" id="3353871at2759"/>
<protein>
    <recommendedName>
        <fullName evidence="3">DRBM domain-containing protein</fullName>
    </recommendedName>
</protein>
<dbReference type="InterPro" id="IPR036389">
    <property type="entry name" value="RNase_III_sf"/>
</dbReference>
<dbReference type="Gene3D" id="1.10.1520.10">
    <property type="entry name" value="Ribonuclease III domain"/>
    <property type="match status" value="1"/>
</dbReference>
<dbReference type="Gene3D" id="3.30.160.20">
    <property type="match status" value="1"/>
</dbReference>
<dbReference type="SMART" id="SM00358">
    <property type="entry name" value="DSRM"/>
    <property type="match status" value="1"/>
</dbReference>
<dbReference type="SUPFAM" id="SSF69065">
    <property type="entry name" value="RNase III domain-like"/>
    <property type="match status" value="1"/>
</dbReference>
<keyword evidence="1 2" id="KW-0694">RNA-binding</keyword>
<dbReference type="GO" id="GO:0003723">
    <property type="term" value="F:RNA binding"/>
    <property type="evidence" value="ECO:0007669"/>
    <property type="project" value="UniProtKB-UniRule"/>
</dbReference>
<dbReference type="Pfam" id="PF00636">
    <property type="entry name" value="Ribonuclease_3"/>
    <property type="match status" value="1"/>
</dbReference>
<accession>A0A0D7AQW3</accession>
<feature type="domain" description="DRBM" evidence="3">
    <location>
        <begin position="172"/>
        <end position="243"/>
    </location>
</feature>
<proteinExistence type="predicted"/>
<dbReference type="GO" id="GO:0006396">
    <property type="term" value="P:RNA processing"/>
    <property type="evidence" value="ECO:0007669"/>
    <property type="project" value="InterPro"/>
</dbReference>
<evidence type="ECO:0000256" key="2">
    <source>
        <dbReference type="PROSITE-ProRule" id="PRU00266"/>
    </source>
</evidence>
<dbReference type="Proteomes" id="UP000054144">
    <property type="component" value="Unassembled WGS sequence"/>
</dbReference>
<evidence type="ECO:0000256" key="1">
    <source>
        <dbReference type="ARBA" id="ARBA00022884"/>
    </source>
</evidence>
<dbReference type="AlphaFoldDB" id="A0A0D7AQW3"/>
<evidence type="ECO:0000313" key="4">
    <source>
        <dbReference type="EMBL" id="KIY53706.1"/>
    </source>
</evidence>
<dbReference type="PROSITE" id="PS50137">
    <property type="entry name" value="DS_RBD"/>
    <property type="match status" value="1"/>
</dbReference>
<dbReference type="InterPro" id="IPR014720">
    <property type="entry name" value="dsRBD_dom"/>
</dbReference>
<sequence>MAYTLPPRPELGDSDMLLDVFSHSSVKFALAPADDFKGSWGNAERLTEIGGKVLELVVTAHWFQHQPMLEVQDLKVKVQETMEDQVMEWINQYKWAQIIRVDPNERDKAVQPESLRRFFYAFVGGLYVNRGLVAVQSWISALIDPDSVTPAQPSFPAPSMPPPPLPSGVPTNSTVSLAMFNQTAAQKGMSVTYSATQIAGEAHNPQWSVTCTVNGVARGVGTGKNQKTAKDLAAKNAWVALGW</sequence>